<dbReference type="InterPro" id="IPR046830">
    <property type="entry name" value="Calmod_bind_M"/>
</dbReference>
<evidence type="ECO:0000259" key="2">
    <source>
        <dbReference type="Pfam" id="PF07887"/>
    </source>
</evidence>
<dbReference type="PANTHER" id="PTHR31713">
    <property type="entry name" value="OS02G0177800 PROTEIN"/>
    <property type="match status" value="1"/>
</dbReference>
<feature type="compositionally biased region" description="Basic and acidic residues" evidence="1">
    <location>
        <begin position="1"/>
        <end position="12"/>
    </location>
</feature>
<dbReference type="Pfam" id="PF07887">
    <property type="entry name" value="Calmodulin_bind"/>
    <property type="match status" value="1"/>
</dbReference>
<accession>A0AAD9TLV8</accession>
<name>A0AAD9TLV8_9ROSI</name>
<comment type="caution">
    <text evidence="4">The sequence shown here is derived from an EMBL/GenBank/DDBJ whole genome shotgun (WGS) entry which is preliminary data.</text>
</comment>
<sequence length="277" mass="32059">MEPVKMKPANERVKKKRAMKSTFSTQDAQPERNVNQRTSLDLQIKNSEQVALQLQFINNKLPDKIYKNDEIKDDSDGSVEIKLISITSGETIEQGPLSSMKIQIVVLDGDFGLGDYENWTEEEFKDKILTKRQLLNGTDLRFIENSSRRPPCKKYRLGATVLQSNSNRGHVRIKEAITKPFRVLDYSGRKYKKHDLPSLDNEVWHLKRIKQDRKFHMRLINNNIHTIRDFKQMYKTNPVKLKESSQLNPVPHPHISDVQDPNALEADSNPDVKQVAK</sequence>
<dbReference type="PANTHER" id="PTHR31713:SF43">
    <property type="entry name" value="CALMODULIN-BINDING PROTEIN 60 G"/>
    <property type="match status" value="1"/>
</dbReference>
<reference evidence="4" key="1">
    <citation type="journal article" date="2023" name="Plant J.">
        <title>Genome sequences and population genomics provide insights into the demographic history, inbreeding, and mutation load of two 'living fossil' tree species of Dipteronia.</title>
        <authorList>
            <person name="Feng Y."/>
            <person name="Comes H.P."/>
            <person name="Chen J."/>
            <person name="Zhu S."/>
            <person name="Lu R."/>
            <person name="Zhang X."/>
            <person name="Li P."/>
            <person name="Qiu J."/>
            <person name="Olsen K.M."/>
            <person name="Qiu Y."/>
        </authorList>
    </citation>
    <scope>NUCLEOTIDE SEQUENCE</scope>
    <source>
        <strain evidence="4">KIB01</strain>
    </source>
</reference>
<dbReference type="Proteomes" id="UP001280121">
    <property type="component" value="Unassembled WGS sequence"/>
</dbReference>
<dbReference type="EMBL" id="JANJYI010000008">
    <property type="protein sequence ID" value="KAK2638187.1"/>
    <property type="molecule type" value="Genomic_DNA"/>
</dbReference>
<feature type="domain" description="Calmodulin binding protein central" evidence="3">
    <location>
        <begin position="199"/>
        <end position="243"/>
    </location>
</feature>
<evidence type="ECO:0000256" key="1">
    <source>
        <dbReference type="SAM" id="MobiDB-lite"/>
    </source>
</evidence>
<protein>
    <submittedName>
        <fullName evidence="4">Uncharacterized protein</fullName>
    </submittedName>
</protein>
<feature type="region of interest" description="Disordered" evidence="1">
    <location>
        <begin position="1"/>
        <end position="35"/>
    </location>
</feature>
<proteinExistence type="predicted"/>
<dbReference type="GO" id="GO:0080142">
    <property type="term" value="P:regulation of salicylic acid biosynthetic process"/>
    <property type="evidence" value="ECO:0007669"/>
    <property type="project" value="TreeGrafter"/>
</dbReference>
<dbReference type="InterPro" id="IPR012416">
    <property type="entry name" value="CBP60"/>
</dbReference>
<evidence type="ECO:0000313" key="5">
    <source>
        <dbReference type="Proteomes" id="UP001280121"/>
    </source>
</evidence>
<evidence type="ECO:0000259" key="3">
    <source>
        <dbReference type="Pfam" id="PF20451"/>
    </source>
</evidence>
<dbReference type="GO" id="GO:0005516">
    <property type="term" value="F:calmodulin binding"/>
    <property type="evidence" value="ECO:0007669"/>
    <property type="project" value="InterPro"/>
</dbReference>
<dbReference type="InterPro" id="IPR046831">
    <property type="entry name" value="Calmodulin_bind_N"/>
</dbReference>
<keyword evidence="5" id="KW-1185">Reference proteome</keyword>
<organism evidence="4 5">
    <name type="scientific">Dipteronia dyeriana</name>
    <dbReference type="NCBI Taxonomy" id="168575"/>
    <lineage>
        <taxon>Eukaryota</taxon>
        <taxon>Viridiplantae</taxon>
        <taxon>Streptophyta</taxon>
        <taxon>Embryophyta</taxon>
        <taxon>Tracheophyta</taxon>
        <taxon>Spermatophyta</taxon>
        <taxon>Magnoliopsida</taxon>
        <taxon>eudicotyledons</taxon>
        <taxon>Gunneridae</taxon>
        <taxon>Pentapetalae</taxon>
        <taxon>rosids</taxon>
        <taxon>malvids</taxon>
        <taxon>Sapindales</taxon>
        <taxon>Sapindaceae</taxon>
        <taxon>Hippocastanoideae</taxon>
        <taxon>Acereae</taxon>
        <taxon>Dipteronia</taxon>
    </lineage>
</organism>
<evidence type="ECO:0000313" key="4">
    <source>
        <dbReference type="EMBL" id="KAK2638187.1"/>
    </source>
</evidence>
<dbReference type="GO" id="GO:0043565">
    <property type="term" value="F:sequence-specific DNA binding"/>
    <property type="evidence" value="ECO:0007669"/>
    <property type="project" value="TreeGrafter"/>
</dbReference>
<feature type="region of interest" description="Disordered" evidence="1">
    <location>
        <begin position="243"/>
        <end position="277"/>
    </location>
</feature>
<gene>
    <name evidence="4" type="ORF">Ddye_025982</name>
</gene>
<dbReference type="AlphaFoldDB" id="A0AAD9TLV8"/>
<feature type="compositionally biased region" description="Polar residues" evidence="1">
    <location>
        <begin position="21"/>
        <end position="35"/>
    </location>
</feature>
<dbReference type="Pfam" id="PF20451">
    <property type="entry name" value="Calmod_bind_M"/>
    <property type="match status" value="1"/>
</dbReference>
<dbReference type="GO" id="GO:0005634">
    <property type="term" value="C:nucleus"/>
    <property type="evidence" value="ECO:0007669"/>
    <property type="project" value="TreeGrafter"/>
</dbReference>
<dbReference type="GO" id="GO:0003700">
    <property type="term" value="F:DNA-binding transcription factor activity"/>
    <property type="evidence" value="ECO:0007669"/>
    <property type="project" value="TreeGrafter"/>
</dbReference>
<feature type="domain" description="Calmodulin binding protein-like N-terminal" evidence="2">
    <location>
        <begin position="52"/>
        <end position="185"/>
    </location>
</feature>